<dbReference type="AlphaFoldDB" id="A0A1Q9E405"/>
<feature type="region of interest" description="Disordered" evidence="1">
    <location>
        <begin position="256"/>
        <end position="297"/>
    </location>
</feature>
<proteinExistence type="predicted"/>
<comment type="caution">
    <text evidence="2">The sequence shown here is derived from an EMBL/GenBank/DDBJ whole genome shotgun (WGS) entry which is preliminary data.</text>
</comment>
<evidence type="ECO:0000313" key="3">
    <source>
        <dbReference type="Proteomes" id="UP000186817"/>
    </source>
</evidence>
<gene>
    <name evidence="2" type="ORF">AK812_SmicGene15022</name>
</gene>
<keyword evidence="3" id="KW-1185">Reference proteome</keyword>
<organism evidence="2 3">
    <name type="scientific">Symbiodinium microadriaticum</name>
    <name type="common">Dinoflagellate</name>
    <name type="synonym">Zooxanthella microadriatica</name>
    <dbReference type="NCBI Taxonomy" id="2951"/>
    <lineage>
        <taxon>Eukaryota</taxon>
        <taxon>Sar</taxon>
        <taxon>Alveolata</taxon>
        <taxon>Dinophyceae</taxon>
        <taxon>Suessiales</taxon>
        <taxon>Symbiodiniaceae</taxon>
        <taxon>Symbiodinium</taxon>
    </lineage>
</organism>
<evidence type="ECO:0000313" key="2">
    <source>
        <dbReference type="EMBL" id="OLQ02156.1"/>
    </source>
</evidence>
<dbReference type="OrthoDB" id="10428408at2759"/>
<dbReference type="EMBL" id="LSRX01000271">
    <property type="protein sequence ID" value="OLQ02156.1"/>
    <property type="molecule type" value="Genomic_DNA"/>
</dbReference>
<name>A0A1Q9E405_SYMMI</name>
<feature type="compositionally biased region" description="Basic and acidic residues" evidence="1">
    <location>
        <begin position="269"/>
        <end position="297"/>
    </location>
</feature>
<reference evidence="2 3" key="1">
    <citation type="submission" date="2016-02" db="EMBL/GenBank/DDBJ databases">
        <title>Genome analysis of coral dinoflagellate symbionts highlights evolutionary adaptations to a symbiotic lifestyle.</title>
        <authorList>
            <person name="Aranda M."/>
            <person name="Li Y."/>
            <person name="Liew Y.J."/>
            <person name="Baumgarten S."/>
            <person name="Simakov O."/>
            <person name="Wilson M."/>
            <person name="Piel J."/>
            <person name="Ashoor H."/>
            <person name="Bougouffa S."/>
            <person name="Bajic V.B."/>
            <person name="Ryu T."/>
            <person name="Ravasi T."/>
            <person name="Bayer T."/>
            <person name="Micklem G."/>
            <person name="Kim H."/>
            <person name="Bhak J."/>
            <person name="Lajeunesse T.C."/>
            <person name="Voolstra C.R."/>
        </authorList>
    </citation>
    <scope>NUCLEOTIDE SEQUENCE [LARGE SCALE GENOMIC DNA]</scope>
    <source>
        <strain evidence="2 3">CCMP2467</strain>
    </source>
</reference>
<evidence type="ECO:0000256" key="1">
    <source>
        <dbReference type="SAM" id="MobiDB-lite"/>
    </source>
</evidence>
<sequence>MHSGLFLPTFSRHTLQHVMQPYGEPFKLVWAPLRRTRHAPLGTSPCSRPASASWDYRRAGTGPAAYWAAWADARSVLRERCPAFSDWAVHCLRLLVVEGWTDVPSWELVEQGARPPDRKVAREAVGPEGHVVPQQWLVNTTAPGIAPDDRRRLDLVIYGAAPLKGGALCCDATLVSPLARDGEPHPGAAAQGWSSGKQHRRQTVSAASSQVVPQQFATVACSDRVTWLTMVASTASWESCTPMSVRVSNSKISRAPASRHTSNNMLKQKGWEGKETGREIRETSSEEGTCVERKAAKGEQESLRARRDFQAEKSGATKYHEIFVAKDCWMSKLKALGRQALRHLLADS</sequence>
<protein>
    <submittedName>
        <fullName evidence="2">Uncharacterized protein</fullName>
    </submittedName>
</protein>
<dbReference type="Proteomes" id="UP000186817">
    <property type="component" value="Unassembled WGS sequence"/>
</dbReference>
<feature type="region of interest" description="Disordered" evidence="1">
    <location>
        <begin position="181"/>
        <end position="209"/>
    </location>
</feature>
<accession>A0A1Q9E405</accession>